<proteinExistence type="predicted"/>
<name>A0ACA9R0R9_9GLOM</name>
<sequence>HLMRESQFVRFNKINRELPRVMHATYQDHYFMAIDEACTKFLIPAIQKLQRNQMDQCPHYRAYRTDLEFELQQQAHVENIDKPNTPKGMFSEDLYDETLIELTKLVDGIGDIKKLWIVSRIDQQKHHFVVLFRNATILKNDDYSNERAISIRSGRKFGAFENDVQVDFSLIDLIRSQYIFTPKIQHHIRSCALYGKGFGLMKRTLNLAIQTEPEQEGRVLQSDDEYNYEIINNLLKPQTKGRKHQKRIAAFNDSARKKVLKKTTNVLQNDDLVRMASSNISNESINVDSTEGTEEQDQMMHEHIQDVQGQDQRTKVDMVNEDMEQSIQGKKKHAYTCENCGKDGHRRSHCPN</sequence>
<reference evidence="1" key="1">
    <citation type="submission" date="2021-06" db="EMBL/GenBank/DDBJ databases">
        <authorList>
            <person name="Kallberg Y."/>
            <person name="Tangrot J."/>
            <person name="Rosling A."/>
        </authorList>
    </citation>
    <scope>NUCLEOTIDE SEQUENCE</scope>
    <source>
        <strain evidence="1">MA461A</strain>
    </source>
</reference>
<gene>
    <name evidence="1" type="ORF">RPERSI_LOCUS16491</name>
</gene>
<dbReference type="EMBL" id="CAJVQC010040880">
    <property type="protein sequence ID" value="CAG8771738.1"/>
    <property type="molecule type" value="Genomic_DNA"/>
</dbReference>
<feature type="non-terminal residue" evidence="1">
    <location>
        <position position="1"/>
    </location>
</feature>
<comment type="caution">
    <text evidence="1">The sequence shown here is derived from an EMBL/GenBank/DDBJ whole genome shotgun (WGS) entry which is preliminary data.</text>
</comment>
<evidence type="ECO:0000313" key="1">
    <source>
        <dbReference type="EMBL" id="CAG8771738.1"/>
    </source>
</evidence>
<dbReference type="Proteomes" id="UP000789920">
    <property type="component" value="Unassembled WGS sequence"/>
</dbReference>
<protein>
    <submittedName>
        <fullName evidence="1">31391_t:CDS:1</fullName>
    </submittedName>
</protein>
<feature type="non-terminal residue" evidence="1">
    <location>
        <position position="352"/>
    </location>
</feature>
<evidence type="ECO:0000313" key="2">
    <source>
        <dbReference type="Proteomes" id="UP000789920"/>
    </source>
</evidence>
<organism evidence="1 2">
    <name type="scientific">Racocetra persica</name>
    <dbReference type="NCBI Taxonomy" id="160502"/>
    <lineage>
        <taxon>Eukaryota</taxon>
        <taxon>Fungi</taxon>
        <taxon>Fungi incertae sedis</taxon>
        <taxon>Mucoromycota</taxon>
        <taxon>Glomeromycotina</taxon>
        <taxon>Glomeromycetes</taxon>
        <taxon>Diversisporales</taxon>
        <taxon>Gigasporaceae</taxon>
        <taxon>Racocetra</taxon>
    </lineage>
</organism>
<keyword evidence="2" id="KW-1185">Reference proteome</keyword>
<accession>A0ACA9R0R9</accession>